<feature type="compositionally biased region" description="Gly residues" evidence="1">
    <location>
        <begin position="55"/>
        <end position="71"/>
    </location>
</feature>
<dbReference type="AlphaFoldDB" id="A0A9P9F500"/>
<dbReference type="Proteomes" id="UP000738349">
    <property type="component" value="Unassembled WGS sequence"/>
</dbReference>
<comment type="caution">
    <text evidence="2">The sequence shown here is derived from an EMBL/GenBank/DDBJ whole genome shotgun (WGS) entry which is preliminary data.</text>
</comment>
<feature type="region of interest" description="Disordered" evidence="1">
    <location>
        <begin position="17"/>
        <end position="74"/>
    </location>
</feature>
<accession>A0A9P9F500</accession>
<evidence type="ECO:0000313" key="2">
    <source>
        <dbReference type="EMBL" id="KAH7152962.1"/>
    </source>
</evidence>
<organism evidence="2 3">
    <name type="scientific">Dactylonectria macrodidyma</name>
    <dbReference type="NCBI Taxonomy" id="307937"/>
    <lineage>
        <taxon>Eukaryota</taxon>
        <taxon>Fungi</taxon>
        <taxon>Dikarya</taxon>
        <taxon>Ascomycota</taxon>
        <taxon>Pezizomycotina</taxon>
        <taxon>Sordariomycetes</taxon>
        <taxon>Hypocreomycetidae</taxon>
        <taxon>Hypocreales</taxon>
        <taxon>Nectriaceae</taxon>
        <taxon>Dactylonectria</taxon>
    </lineage>
</organism>
<feature type="compositionally biased region" description="Basic and acidic residues" evidence="1">
    <location>
        <begin position="28"/>
        <end position="47"/>
    </location>
</feature>
<gene>
    <name evidence="2" type="ORF">EDB81DRAFT_439041</name>
</gene>
<reference evidence="2" key="1">
    <citation type="journal article" date="2021" name="Nat. Commun.">
        <title>Genetic determinants of endophytism in the Arabidopsis root mycobiome.</title>
        <authorList>
            <person name="Mesny F."/>
            <person name="Miyauchi S."/>
            <person name="Thiergart T."/>
            <person name="Pickel B."/>
            <person name="Atanasova L."/>
            <person name="Karlsson M."/>
            <person name="Huettel B."/>
            <person name="Barry K.W."/>
            <person name="Haridas S."/>
            <person name="Chen C."/>
            <person name="Bauer D."/>
            <person name="Andreopoulos W."/>
            <person name="Pangilinan J."/>
            <person name="LaButti K."/>
            <person name="Riley R."/>
            <person name="Lipzen A."/>
            <person name="Clum A."/>
            <person name="Drula E."/>
            <person name="Henrissat B."/>
            <person name="Kohler A."/>
            <person name="Grigoriev I.V."/>
            <person name="Martin F.M."/>
            <person name="Hacquard S."/>
        </authorList>
    </citation>
    <scope>NUCLEOTIDE SEQUENCE</scope>
    <source>
        <strain evidence="2">MPI-CAGE-AT-0147</strain>
    </source>
</reference>
<keyword evidence="3" id="KW-1185">Reference proteome</keyword>
<evidence type="ECO:0000313" key="3">
    <source>
        <dbReference type="Proteomes" id="UP000738349"/>
    </source>
</evidence>
<protein>
    <submittedName>
        <fullName evidence="2">Uncharacterized protein</fullName>
    </submittedName>
</protein>
<sequence length="90" mass="10342">MGRERYHWLWLWRFLHPGSGDSKKRRLKKEETKKRGDQKEEPKDQNKTRCFPESGGLGAKGWPGTGTGGRFDGVPTNIQLSNAALEWMLN</sequence>
<evidence type="ECO:0000256" key="1">
    <source>
        <dbReference type="SAM" id="MobiDB-lite"/>
    </source>
</evidence>
<dbReference type="EMBL" id="JAGMUV010000006">
    <property type="protein sequence ID" value="KAH7152962.1"/>
    <property type="molecule type" value="Genomic_DNA"/>
</dbReference>
<proteinExistence type="predicted"/>
<name>A0A9P9F500_9HYPO</name>